<evidence type="ECO:0000313" key="4">
    <source>
        <dbReference type="Proteomes" id="UP000683360"/>
    </source>
</evidence>
<dbReference type="AlphaFoldDB" id="A0A8S3S765"/>
<evidence type="ECO:0000256" key="1">
    <source>
        <dbReference type="SAM" id="MobiDB-lite"/>
    </source>
</evidence>
<accession>A0A8S3S765</accession>
<dbReference type="OrthoDB" id="6123456at2759"/>
<feature type="domain" description="DUF6589" evidence="2">
    <location>
        <begin position="319"/>
        <end position="548"/>
    </location>
</feature>
<dbReference type="InterPro" id="IPR046496">
    <property type="entry name" value="DUF6589"/>
</dbReference>
<comment type="caution">
    <text evidence="3">The sequence shown here is derived from an EMBL/GenBank/DDBJ whole genome shotgun (WGS) entry which is preliminary data.</text>
</comment>
<reference evidence="3" key="1">
    <citation type="submission" date="2021-03" db="EMBL/GenBank/DDBJ databases">
        <authorList>
            <person name="Bekaert M."/>
        </authorList>
    </citation>
    <scope>NUCLEOTIDE SEQUENCE</scope>
</reference>
<dbReference type="InterPro" id="IPR011011">
    <property type="entry name" value="Znf_FYVE_PHD"/>
</dbReference>
<dbReference type="Proteomes" id="UP000683360">
    <property type="component" value="Unassembled WGS sequence"/>
</dbReference>
<proteinExistence type="predicted"/>
<organism evidence="3 4">
    <name type="scientific">Mytilus edulis</name>
    <name type="common">Blue mussel</name>
    <dbReference type="NCBI Taxonomy" id="6550"/>
    <lineage>
        <taxon>Eukaryota</taxon>
        <taxon>Metazoa</taxon>
        <taxon>Spiralia</taxon>
        <taxon>Lophotrochozoa</taxon>
        <taxon>Mollusca</taxon>
        <taxon>Bivalvia</taxon>
        <taxon>Autobranchia</taxon>
        <taxon>Pteriomorphia</taxon>
        <taxon>Mytilida</taxon>
        <taxon>Mytiloidea</taxon>
        <taxon>Mytilidae</taxon>
        <taxon>Mytilinae</taxon>
        <taxon>Mytilus</taxon>
    </lineage>
</organism>
<dbReference type="InterPro" id="IPR013083">
    <property type="entry name" value="Znf_RING/FYVE/PHD"/>
</dbReference>
<gene>
    <name evidence="3" type="ORF">MEDL_30211</name>
</gene>
<dbReference type="EMBL" id="CAJPWZ010001483">
    <property type="protein sequence ID" value="CAG2216470.1"/>
    <property type="molecule type" value="Genomic_DNA"/>
</dbReference>
<keyword evidence="4" id="KW-1185">Reference proteome</keyword>
<dbReference type="Pfam" id="PF20231">
    <property type="entry name" value="DUF6589"/>
    <property type="match status" value="1"/>
</dbReference>
<sequence length="695" mass="78096">MRFVSGVVRKEIKDVLKPKTTFPLFMKADIPSITDFSWHQTLSDFEKSPPLTDNVLRSAITRKSAEATLCKGKIVNLKPKIGTSVAYLLHAKAPIKDSFLPTLVSIQFWRGNLKRDTIKQMSKMGICKGYGATLAAIDNIRRDFDSAATSCKREIEEQLTNVNPISNLTVMEEDMDVSNAVAVTVPNIEDEINEPSDSDDTISYEYREPNENGSEESESDSTEVEDNDEDSKDDENDDIAEASDNESIHDVSIRSETNPTLQPGFTMCWDNVGKKVTSRHPTLTSTNKYINMALGYMAVNRVTTTNLPWQFDDTVKKAIELPHGIFFPSQTDFKNVKNRMEIIVGRIIGRHFKWFNDNFSDCIIPHVVHDHSAESAHRSVLVNLGVFDVNPSSTQGAITIYENLQRYVPSIAGNPYTTAVFGDGLSCERGNDAHRARANGLNPWDRLEGCEPSAQEFHKEMLLLQDYYDLLFKGSSAADRGTLVHLKNLFNFRTVKSDVSDNFTHAWELMCLATEGFVCLLTMQITEMEDADSEPANIETTLVNDDFEQRNQYFTDVCSTVVQRLWHTLNTNALTVDDGTGPPVFCCGEDLDDDTIACSAGTNCTHGEVFHYMCADIDRNNLPENWHCSEECRNRTNLYAFCHCRQNLGNDEPMIGCAAGSACTNREWYHMKCVHINSENVPKGDWFCHDACKNS</sequence>
<feature type="region of interest" description="Disordered" evidence="1">
    <location>
        <begin position="186"/>
        <end position="260"/>
    </location>
</feature>
<feature type="compositionally biased region" description="Acidic residues" evidence="1">
    <location>
        <begin position="213"/>
        <end position="244"/>
    </location>
</feature>
<dbReference type="SUPFAM" id="SSF57903">
    <property type="entry name" value="FYVE/PHD zinc finger"/>
    <property type="match status" value="1"/>
</dbReference>
<dbReference type="Gene3D" id="3.30.40.10">
    <property type="entry name" value="Zinc/RING finger domain, C3HC4 (zinc finger)"/>
    <property type="match status" value="2"/>
</dbReference>
<evidence type="ECO:0000313" key="3">
    <source>
        <dbReference type="EMBL" id="CAG2216470.1"/>
    </source>
</evidence>
<evidence type="ECO:0000259" key="2">
    <source>
        <dbReference type="Pfam" id="PF20231"/>
    </source>
</evidence>
<name>A0A8S3S765_MYTED</name>
<protein>
    <recommendedName>
        <fullName evidence="2">DUF6589 domain-containing protein</fullName>
    </recommendedName>
</protein>
<feature type="compositionally biased region" description="Acidic residues" evidence="1">
    <location>
        <begin position="188"/>
        <end position="202"/>
    </location>
</feature>